<name>A0ABV7JC58_9GAMM</name>
<reference evidence="10" key="1">
    <citation type="journal article" date="2019" name="Int. J. Syst. Evol. Microbiol.">
        <title>The Global Catalogue of Microorganisms (GCM) 10K type strain sequencing project: providing services to taxonomists for standard genome sequencing and annotation.</title>
        <authorList>
            <consortium name="The Broad Institute Genomics Platform"/>
            <consortium name="The Broad Institute Genome Sequencing Center for Infectious Disease"/>
            <person name="Wu L."/>
            <person name="Ma J."/>
        </authorList>
    </citation>
    <scope>NUCLEOTIDE SEQUENCE [LARGE SCALE GENOMIC DNA]</scope>
    <source>
        <strain evidence="10">KCTC 42953</strain>
    </source>
</reference>
<dbReference type="PANTHER" id="PTHR11455">
    <property type="entry name" value="CRYPTOCHROME"/>
    <property type="match status" value="1"/>
</dbReference>
<dbReference type="InterPro" id="IPR005101">
    <property type="entry name" value="Cryptochr/Photolyase_FAD-bd"/>
</dbReference>
<comment type="similarity">
    <text evidence="7">Belongs to the DNA photolyase family.</text>
</comment>
<dbReference type="EMBL" id="JBHRTS010000010">
    <property type="protein sequence ID" value="MFC3195709.1"/>
    <property type="molecule type" value="Genomic_DNA"/>
</dbReference>
<dbReference type="SUPFAM" id="SSF48173">
    <property type="entry name" value="Cryptochrome/photolyase FAD-binding domain"/>
    <property type="match status" value="1"/>
</dbReference>
<dbReference type="Pfam" id="PF03441">
    <property type="entry name" value="FAD_binding_7"/>
    <property type="match status" value="1"/>
</dbReference>
<keyword evidence="9" id="KW-0456">Lyase</keyword>
<dbReference type="PROSITE" id="PS51645">
    <property type="entry name" value="PHR_CRY_ALPHA_BETA"/>
    <property type="match status" value="1"/>
</dbReference>
<dbReference type="Proteomes" id="UP001595533">
    <property type="component" value="Unassembled WGS sequence"/>
</dbReference>
<dbReference type="Pfam" id="PF00875">
    <property type="entry name" value="DNA_photolyase"/>
    <property type="match status" value="1"/>
</dbReference>
<comment type="cofactor">
    <cofactor evidence="1">
        <name>(6R)-5,10-methylene-5,6,7,8-tetrahydrofolate</name>
        <dbReference type="ChEBI" id="CHEBI:15636"/>
    </cofactor>
</comment>
<evidence type="ECO:0000256" key="6">
    <source>
        <dbReference type="ARBA" id="ARBA00022991"/>
    </source>
</evidence>
<evidence type="ECO:0000313" key="9">
    <source>
        <dbReference type="EMBL" id="MFC3195709.1"/>
    </source>
</evidence>
<dbReference type="InterPro" id="IPR036134">
    <property type="entry name" value="Crypto/Photolyase_FAD-like_sf"/>
</dbReference>
<evidence type="ECO:0000259" key="8">
    <source>
        <dbReference type="PROSITE" id="PS51645"/>
    </source>
</evidence>
<dbReference type="Gene3D" id="1.10.579.10">
    <property type="entry name" value="DNA Cyclobutane Dipyrimidine Photolyase, subunit A, domain 3"/>
    <property type="match status" value="1"/>
</dbReference>
<keyword evidence="5 7" id="KW-0274">FAD</keyword>
<evidence type="ECO:0000256" key="1">
    <source>
        <dbReference type="ARBA" id="ARBA00001932"/>
    </source>
</evidence>
<evidence type="ECO:0000256" key="2">
    <source>
        <dbReference type="ARBA" id="ARBA00001974"/>
    </source>
</evidence>
<keyword evidence="6 7" id="KW-0157">Chromophore</keyword>
<comment type="similarity">
    <text evidence="3">Belongs to the DNA photolyase class-1 family.</text>
</comment>
<dbReference type="GO" id="GO:0003904">
    <property type="term" value="F:deoxyribodipyrimidine photo-lyase activity"/>
    <property type="evidence" value="ECO:0007669"/>
    <property type="project" value="UniProtKB-EC"/>
</dbReference>
<gene>
    <name evidence="9" type="ORF">ACFODZ_15750</name>
</gene>
<evidence type="ECO:0000256" key="7">
    <source>
        <dbReference type="RuleBase" id="RU004182"/>
    </source>
</evidence>
<dbReference type="SUPFAM" id="SSF52425">
    <property type="entry name" value="Cryptochrome/photolyase, N-terminal domain"/>
    <property type="match status" value="1"/>
</dbReference>
<evidence type="ECO:0000256" key="5">
    <source>
        <dbReference type="ARBA" id="ARBA00022827"/>
    </source>
</evidence>
<accession>A0ABV7JC58</accession>
<evidence type="ECO:0000313" key="10">
    <source>
        <dbReference type="Proteomes" id="UP001595533"/>
    </source>
</evidence>
<keyword evidence="10" id="KW-1185">Reference proteome</keyword>
<feature type="domain" description="Photolyase/cryptochrome alpha/beta" evidence="8">
    <location>
        <begin position="1"/>
        <end position="133"/>
    </location>
</feature>
<comment type="caution">
    <text evidence="9">The sequence shown here is derived from an EMBL/GenBank/DDBJ whole genome shotgun (WGS) entry which is preliminary data.</text>
</comment>
<dbReference type="Gene3D" id="1.25.40.80">
    <property type="match status" value="1"/>
</dbReference>
<evidence type="ECO:0000256" key="4">
    <source>
        <dbReference type="ARBA" id="ARBA00022630"/>
    </source>
</evidence>
<evidence type="ECO:0000256" key="3">
    <source>
        <dbReference type="ARBA" id="ARBA00005862"/>
    </source>
</evidence>
<keyword evidence="4 7" id="KW-0285">Flavoprotein</keyword>
<dbReference type="EC" id="4.1.99.3" evidence="9"/>
<comment type="cofactor">
    <cofactor evidence="2">
        <name>FAD</name>
        <dbReference type="ChEBI" id="CHEBI:57692"/>
    </cofactor>
</comment>
<dbReference type="PROSITE" id="PS00394">
    <property type="entry name" value="DNA_PHOTOLYASES_1_1"/>
    <property type="match status" value="1"/>
</dbReference>
<sequence>MNLVWFRNDLRLADNPALSAALKTGRPTRAVFVLTPEQHALHGEAPQKFEFIKAHVNNLCQRLAKLGVVLSVRQASVFADVPAVIQACCAEHQVTELYYNEAYWVNEIDRDQKVNTVLSEAGIGVHTFHSEYLLPPGTVRKQDGGMYHVFTPYKNKFIEQLKERHAQPLPVPAYQGQELAAAEPPIDVDFNLPGWVIGEQSVHAQLKDFLADHDYQQERDYPAIDGTSRLSPYLAIGVINARLCLAHALKKEGEQAFHGTWVSELIWRDFYNDLMYEYPRLAKHQTFKQEAPQSWPGDGELLAAWKAGKTGFPIIDAGMRQLTKTGWMHNRVRMLTASFLSKLCLVDWHSGEAHFMANLLDGDLASNNGGWQWSSATGCDAAPYFRIFNPTTQSEKFDPDGRYIREFVPELSELQGKSIHNPDNGQRQQCGYPLPVIDYKAARQQALDWFKSH</sequence>
<dbReference type="RefSeq" id="WP_077412494.1">
    <property type="nucleotide sequence ID" value="NZ_JBHRTS010000010.1"/>
</dbReference>
<dbReference type="PRINTS" id="PR00147">
    <property type="entry name" value="DNAPHOTLYASE"/>
</dbReference>
<dbReference type="InterPro" id="IPR036155">
    <property type="entry name" value="Crypto/Photolyase_N_sf"/>
</dbReference>
<dbReference type="InterPro" id="IPR014729">
    <property type="entry name" value="Rossmann-like_a/b/a_fold"/>
</dbReference>
<dbReference type="PANTHER" id="PTHR11455:SF9">
    <property type="entry name" value="CRYPTOCHROME CIRCADIAN CLOCK 5 ISOFORM X1"/>
    <property type="match status" value="1"/>
</dbReference>
<dbReference type="InterPro" id="IPR018394">
    <property type="entry name" value="DNA_photolyase_1_CS_C"/>
</dbReference>
<dbReference type="InterPro" id="IPR002081">
    <property type="entry name" value="Cryptochrome/DNA_photolyase_1"/>
</dbReference>
<proteinExistence type="inferred from homology"/>
<dbReference type="Gene3D" id="3.40.50.620">
    <property type="entry name" value="HUPs"/>
    <property type="match status" value="1"/>
</dbReference>
<dbReference type="InterPro" id="IPR006050">
    <property type="entry name" value="DNA_photolyase_N"/>
</dbReference>
<protein>
    <submittedName>
        <fullName evidence="9">Cryptochrome/photolyase family protein</fullName>
        <ecNumber evidence="9">4.1.99.3</ecNumber>
    </submittedName>
</protein>
<organism evidence="9 10">
    <name type="scientific">Marinicella sediminis</name>
    <dbReference type="NCBI Taxonomy" id="1792834"/>
    <lineage>
        <taxon>Bacteria</taxon>
        <taxon>Pseudomonadati</taxon>
        <taxon>Pseudomonadota</taxon>
        <taxon>Gammaproteobacteria</taxon>
        <taxon>Lysobacterales</taxon>
        <taxon>Marinicellaceae</taxon>
        <taxon>Marinicella</taxon>
    </lineage>
</organism>